<feature type="transmembrane region" description="Helical" evidence="6">
    <location>
        <begin position="722"/>
        <end position="742"/>
    </location>
</feature>
<keyword evidence="5 6" id="KW-0472">Membrane</keyword>
<sequence>MKTLIYAWRFLTRAKSYTIINLIGLSFSLACCIVLTRYLHQEQTVDTHCIDREHVYGVKNIVMGNAYQGQVVHQQDSVWIDPTCIEHYTQVIPLNQDYVLEGNHRFAARVIVTDSVFLQLFHYPLVQGESSLAAPNSALLMKDFATRIFGENTNPVGKVLRYSNGKDIIVEGVLDRPSNKTSLNFDLILSQRLSDENAWNRMGLEFYTFFPGTDMNHLAEIGRIPRYINPPQYDSRKFTFEFIPVEDIYWDRSMQHDETDMFVIGNRFYFWILWGVCMLLLLAGVLNFINIYLITMLRRGREYGLKKVFGAKGSHLFRQIWTENFLLVGSALFIAWVLVELSQPWMNRLFGDTISYSPFDLWLSVVLLVFLPVLASVYPYLKYTLASPLVSIRSVNMGRQSIRSRMVFLCIQYVLTFLLVLLSFYFNGQLNLMLETNPGFRTKDIVIARLVYESNDYSSYTPESIRQRQQRVKALDDKMNACPDIEAWEASFADILNGDYEGVFINGQGEKMKLTMRMASPHFFEVYDIGFMEGALPDMSEDRGLFSAVVLNQSALKAMGYESCRDAVIKEETPMATRGLGNSSLSVSAVVKDYYGGHLSLGKKPTVYFVGNSMSGDVYQIACVPGKLDKVLEYLRKTEQEIYGSEDFEYQILEENIRKIYDTDRRVASVYTLFAAIAILVSSLGLFGISLFDIRQRYREIGIRKVNGAQKKDLYRLLFRKYLWLLGVAFIIAIPVAITFIYRYTENFAVKAPLSIGIFLLAIAIVAVISMGTLFWQVNRAARINPAEVIKRE</sequence>
<dbReference type="PANTHER" id="PTHR30572:SF18">
    <property type="entry name" value="ABC-TYPE MACROLIDE FAMILY EXPORT SYSTEM PERMEASE COMPONENT 2"/>
    <property type="match status" value="1"/>
</dbReference>
<accession>A0AAW5N4L1</accession>
<keyword evidence="3 6" id="KW-0812">Transmembrane</keyword>
<dbReference type="RefSeq" id="WP_258335614.1">
    <property type="nucleotide sequence ID" value="NZ_JANRHJ010000006.1"/>
</dbReference>
<comment type="subcellular location">
    <subcellularLocation>
        <location evidence="1">Cell membrane</location>
        <topology evidence="1">Multi-pass membrane protein</topology>
    </subcellularLocation>
</comment>
<organism evidence="9 10">
    <name type="scientific">Phocaeicola barnesiae</name>
    <dbReference type="NCBI Taxonomy" id="376804"/>
    <lineage>
        <taxon>Bacteria</taxon>
        <taxon>Pseudomonadati</taxon>
        <taxon>Bacteroidota</taxon>
        <taxon>Bacteroidia</taxon>
        <taxon>Bacteroidales</taxon>
        <taxon>Bacteroidaceae</taxon>
        <taxon>Phocaeicola</taxon>
    </lineage>
</organism>
<dbReference type="GO" id="GO:0005886">
    <property type="term" value="C:plasma membrane"/>
    <property type="evidence" value="ECO:0007669"/>
    <property type="project" value="UniProtKB-SubCell"/>
</dbReference>
<evidence type="ECO:0000256" key="5">
    <source>
        <dbReference type="ARBA" id="ARBA00023136"/>
    </source>
</evidence>
<evidence type="ECO:0000256" key="1">
    <source>
        <dbReference type="ARBA" id="ARBA00004651"/>
    </source>
</evidence>
<dbReference type="GO" id="GO:0022857">
    <property type="term" value="F:transmembrane transporter activity"/>
    <property type="evidence" value="ECO:0007669"/>
    <property type="project" value="TreeGrafter"/>
</dbReference>
<dbReference type="PANTHER" id="PTHR30572">
    <property type="entry name" value="MEMBRANE COMPONENT OF TRANSPORTER-RELATED"/>
    <property type="match status" value="1"/>
</dbReference>
<comment type="caution">
    <text evidence="9">The sequence shown here is derived from an EMBL/GenBank/DDBJ whole genome shotgun (WGS) entry which is preliminary data.</text>
</comment>
<dbReference type="EMBL" id="JANRHJ010000006">
    <property type="protein sequence ID" value="MCR8873598.1"/>
    <property type="molecule type" value="Genomic_DNA"/>
</dbReference>
<feature type="transmembrane region" description="Helical" evidence="6">
    <location>
        <begin position="20"/>
        <end position="39"/>
    </location>
</feature>
<evidence type="ECO:0000256" key="3">
    <source>
        <dbReference type="ARBA" id="ARBA00022692"/>
    </source>
</evidence>
<gene>
    <name evidence="9" type="ORF">NW209_06170</name>
</gene>
<feature type="transmembrane region" description="Helical" evidence="6">
    <location>
        <begin position="268"/>
        <end position="295"/>
    </location>
</feature>
<reference evidence="9 10" key="1">
    <citation type="submission" date="2022-08" db="EMBL/GenBank/DDBJ databases">
        <authorList>
            <person name="Zeman M."/>
            <person name="Kubasova T."/>
        </authorList>
    </citation>
    <scope>NUCLEOTIDE SEQUENCE [LARGE SCALE GENOMIC DNA]</scope>
    <source>
        <strain evidence="9 10">ET62</strain>
    </source>
</reference>
<evidence type="ECO:0000256" key="4">
    <source>
        <dbReference type="ARBA" id="ARBA00022989"/>
    </source>
</evidence>
<feature type="domain" description="ABC3 transporter permease C-terminal" evidence="7">
    <location>
        <begin position="278"/>
        <end position="384"/>
    </location>
</feature>
<name>A0AAW5N4L1_9BACT</name>
<proteinExistence type="predicted"/>
<keyword evidence="10" id="KW-1185">Reference proteome</keyword>
<dbReference type="PROSITE" id="PS51257">
    <property type="entry name" value="PROKAR_LIPOPROTEIN"/>
    <property type="match status" value="1"/>
</dbReference>
<evidence type="ECO:0000313" key="10">
    <source>
        <dbReference type="Proteomes" id="UP001204579"/>
    </source>
</evidence>
<dbReference type="Pfam" id="PF02687">
    <property type="entry name" value="FtsX"/>
    <property type="match status" value="2"/>
</dbReference>
<feature type="transmembrane region" description="Helical" evidence="6">
    <location>
        <begin position="402"/>
        <end position="426"/>
    </location>
</feature>
<evidence type="ECO:0000256" key="6">
    <source>
        <dbReference type="SAM" id="Phobius"/>
    </source>
</evidence>
<dbReference type="Proteomes" id="UP001204579">
    <property type="component" value="Unassembled WGS sequence"/>
</dbReference>
<protein>
    <submittedName>
        <fullName evidence="9">FtsX-like permease family protein</fullName>
    </submittedName>
</protein>
<feature type="transmembrane region" description="Helical" evidence="6">
    <location>
        <begin position="754"/>
        <end position="776"/>
    </location>
</feature>
<feature type="domain" description="ABC3 transporter permease C-terminal" evidence="7">
    <location>
        <begin position="673"/>
        <end position="786"/>
    </location>
</feature>
<evidence type="ECO:0000313" key="9">
    <source>
        <dbReference type="EMBL" id="MCR8873598.1"/>
    </source>
</evidence>
<dbReference type="InterPro" id="IPR025857">
    <property type="entry name" value="MacB_PCD"/>
</dbReference>
<evidence type="ECO:0000259" key="7">
    <source>
        <dbReference type="Pfam" id="PF02687"/>
    </source>
</evidence>
<feature type="transmembrane region" description="Helical" evidence="6">
    <location>
        <begin position="670"/>
        <end position="694"/>
    </location>
</feature>
<evidence type="ECO:0000256" key="2">
    <source>
        <dbReference type="ARBA" id="ARBA00022475"/>
    </source>
</evidence>
<feature type="domain" description="MacB-like periplasmic core" evidence="8">
    <location>
        <begin position="18"/>
        <end position="190"/>
    </location>
</feature>
<feature type="transmembrane region" description="Helical" evidence="6">
    <location>
        <begin position="359"/>
        <end position="381"/>
    </location>
</feature>
<keyword evidence="4 6" id="KW-1133">Transmembrane helix</keyword>
<dbReference type="InterPro" id="IPR050250">
    <property type="entry name" value="Macrolide_Exporter_MacB"/>
</dbReference>
<dbReference type="InterPro" id="IPR003838">
    <property type="entry name" value="ABC3_permease_C"/>
</dbReference>
<feature type="transmembrane region" description="Helical" evidence="6">
    <location>
        <begin position="316"/>
        <end position="339"/>
    </location>
</feature>
<evidence type="ECO:0000259" key="8">
    <source>
        <dbReference type="Pfam" id="PF12704"/>
    </source>
</evidence>
<keyword evidence="2" id="KW-1003">Cell membrane</keyword>
<dbReference type="AlphaFoldDB" id="A0AAW5N4L1"/>
<dbReference type="Pfam" id="PF12704">
    <property type="entry name" value="MacB_PCD"/>
    <property type="match status" value="1"/>
</dbReference>